<dbReference type="InterPro" id="IPR050641">
    <property type="entry name" value="RIFMO-like"/>
</dbReference>
<dbReference type="InterPro" id="IPR036188">
    <property type="entry name" value="FAD/NAD-bd_sf"/>
</dbReference>
<evidence type="ECO:0000259" key="5">
    <source>
        <dbReference type="Pfam" id="PF01494"/>
    </source>
</evidence>
<dbReference type="Proteomes" id="UP001175227">
    <property type="component" value="Unassembled WGS sequence"/>
</dbReference>
<dbReference type="Pfam" id="PF01494">
    <property type="entry name" value="FAD_binding_3"/>
    <property type="match status" value="1"/>
</dbReference>
<dbReference type="Gene3D" id="3.50.50.60">
    <property type="entry name" value="FAD/NAD(P)-binding domain"/>
    <property type="match status" value="1"/>
</dbReference>
<evidence type="ECO:0000313" key="6">
    <source>
        <dbReference type="EMBL" id="KAK0483769.1"/>
    </source>
</evidence>
<comment type="caution">
    <text evidence="6">The sequence shown here is derived from an EMBL/GenBank/DDBJ whole genome shotgun (WGS) entry which is preliminary data.</text>
</comment>
<keyword evidence="7" id="KW-1185">Reference proteome</keyword>
<evidence type="ECO:0000256" key="3">
    <source>
        <dbReference type="ARBA" id="ARBA00022827"/>
    </source>
</evidence>
<proteinExistence type="predicted"/>
<dbReference type="PRINTS" id="PR00420">
    <property type="entry name" value="RNGMNOXGNASE"/>
</dbReference>
<dbReference type="GO" id="GO:0016709">
    <property type="term" value="F:oxidoreductase activity, acting on paired donors, with incorporation or reduction of molecular oxygen, NAD(P)H as one donor, and incorporation of one atom of oxygen"/>
    <property type="evidence" value="ECO:0007669"/>
    <property type="project" value="UniProtKB-ARBA"/>
</dbReference>
<comment type="cofactor">
    <cofactor evidence="1">
        <name>FAD</name>
        <dbReference type="ChEBI" id="CHEBI:57692"/>
    </cofactor>
</comment>
<evidence type="ECO:0000256" key="2">
    <source>
        <dbReference type="ARBA" id="ARBA00022630"/>
    </source>
</evidence>
<name>A0AA39PHM7_9AGAR</name>
<keyword evidence="3" id="KW-0274">FAD</keyword>
<dbReference type="PANTHER" id="PTHR43004">
    <property type="entry name" value="TRK SYSTEM POTASSIUM UPTAKE PROTEIN"/>
    <property type="match status" value="1"/>
</dbReference>
<protein>
    <submittedName>
        <fullName evidence="6">FAD/NAD-P-binding domain-containing protein</fullName>
    </submittedName>
</protein>
<evidence type="ECO:0000256" key="4">
    <source>
        <dbReference type="ARBA" id="ARBA00023002"/>
    </source>
</evidence>
<evidence type="ECO:0000256" key="1">
    <source>
        <dbReference type="ARBA" id="ARBA00001974"/>
    </source>
</evidence>
<keyword evidence="2" id="KW-0285">Flavoprotein</keyword>
<dbReference type="PANTHER" id="PTHR43004:SF19">
    <property type="entry name" value="BINDING MONOOXYGENASE, PUTATIVE (JCVI)-RELATED"/>
    <property type="match status" value="1"/>
</dbReference>
<dbReference type="EMBL" id="JAUEPR010000006">
    <property type="protein sequence ID" value="KAK0483769.1"/>
    <property type="molecule type" value="Genomic_DNA"/>
</dbReference>
<dbReference type="GO" id="GO:0071949">
    <property type="term" value="F:FAD binding"/>
    <property type="evidence" value="ECO:0007669"/>
    <property type="project" value="InterPro"/>
</dbReference>
<sequence length="432" mass="46856">MLPETTSVLIIGAGPTGLAVAIALVKQGIRNIVVVDAQLQGQNSSRAVVVHAATLEALESIGCVDAIIANGVKGRGMMFNRNNATFISAQFQGLLAPYTRYDFVLLVPQTVVEDVLHAELVQQGIQVLRPQRVVGMASSTDNKGLDVTFESGEVIRANYVIGADGKNSVVRELAGISYVDPDNTPIEDSVAQLVLADVVFSPRHNSLSNDSMMAHVSPSGVFLTLPLPSYHPDLSSDDMVHRIIFNIPASLPAPPSNPSTEYLQNLLNTQGPAHMSSDPAVNQQPIHIAKTVWSSRYRTSSAIADTFFKPLLNEEGPSRGRIILVGDAAHTHSPFGGQGMNLGIRDAVFLAPALEKSLSENKDDELESWATVRRTRALTTIQMTKQIAASMNHILSPNRFVACLSFWIFRFMTGFAFMRRMAAWRLSGLGNR</sequence>
<dbReference type="InterPro" id="IPR002938">
    <property type="entry name" value="FAD-bd"/>
</dbReference>
<organism evidence="6 7">
    <name type="scientific">Armillaria novae-zelandiae</name>
    <dbReference type="NCBI Taxonomy" id="153914"/>
    <lineage>
        <taxon>Eukaryota</taxon>
        <taxon>Fungi</taxon>
        <taxon>Dikarya</taxon>
        <taxon>Basidiomycota</taxon>
        <taxon>Agaricomycotina</taxon>
        <taxon>Agaricomycetes</taxon>
        <taxon>Agaricomycetidae</taxon>
        <taxon>Agaricales</taxon>
        <taxon>Marasmiineae</taxon>
        <taxon>Physalacriaceae</taxon>
        <taxon>Armillaria</taxon>
    </lineage>
</organism>
<feature type="domain" description="FAD-binding" evidence="5">
    <location>
        <begin position="6"/>
        <end position="382"/>
    </location>
</feature>
<keyword evidence="4" id="KW-0560">Oxidoreductase</keyword>
<dbReference type="SUPFAM" id="SSF51905">
    <property type="entry name" value="FAD/NAD(P)-binding domain"/>
    <property type="match status" value="1"/>
</dbReference>
<reference evidence="6" key="1">
    <citation type="submission" date="2023-06" db="EMBL/GenBank/DDBJ databases">
        <authorList>
            <consortium name="Lawrence Berkeley National Laboratory"/>
            <person name="Ahrendt S."/>
            <person name="Sahu N."/>
            <person name="Indic B."/>
            <person name="Wong-Bajracharya J."/>
            <person name="Merenyi Z."/>
            <person name="Ke H.-M."/>
            <person name="Monk M."/>
            <person name="Kocsube S."/>
            <person name="Drula E."/>
            <person name="Lipzen A."/>
            <person name="Balint B."/>
            <person name="Henrissat B."/>
            <person name="Andreopoulos B."/>
            <person name="Martin F.M."/>
            <person name="Harder C.B."/>
            <person name="Rigling D."/>
            <person name="Ford K.L."/>
            <person name="Foster G.D."/>
            <person name="Pangilinan J."/>
            <person name="Papanicolaou A."/>
            <person name="Barry K."/>
            <person name="LaButti K."/>
            <person name="Viragh M."/>
            <person name="Koriabine M."/>
            <person name="Yan M."/>
            <person name="Riley R."/>
            <person name="Champramary S."/>
            <person name="Plett K.L."/>
            <person name="Tsai I.J."/>
            <person name="Slot J."/>
            <person name="Sipos G."/>
            <person name="Plett J."/>
            <person name="Nagy L.G."/>
            <person name="Grigoriev I.V."/>
        </authorList>
    </citation>
    <scope>NUCLEOTIDE SEQUENCE</scope>
    <source>
        <strain evidence="6">ICMP 16352</strain>
    </source>
</reference>
<evidence type="ECO:0000313" key="7">
    <source>
        <dbReference type="Proteomes" id="UP001175227"/>
    </source>
</evidence>
<accession>A0AA39PHM7</accession>
<dbReference type="AlphaFoldDB" id="A0AA39PHM7"/>
<gene>
    <name evidence="6" type="ORF">IW261DRAFT_1561564</name>
</gene>
<dbReference type="Gene3D" id="3.30.70.2450">
    <property type="match status" value="1"/>
</dbReference>